<feature type="non-terminal residue" evidence="2">
    <location>
        <position position="1"/>
    </location>
</feature>
<organism evidence="2 3">
    <name type="scientific">Saguinus oedipus</name>
    <name type="common">Cotton-top tamarin</name>
    <name type="synonym">Oedipomidas oedipus</name>
    <dbReference type="NCBI Taxonomy" id="9490"/>
    <lineage>
        <taxon>Eukaryota</taxon>
        <taxon>Metazoa</taxon>
        <taxon>Chordata</taxon>
        <taxon>Craniata</taxon>
        <taxon>Vertebrata</taxon>
        <taxon>Euteleostomi</taxon>
        <taxon>Mammalia</taxon>
        <taxon>Eutheria</taxon>
        <taxon>Euarchontoglires</taxon>
        <taxon>Primates</taxon>
        <taxon>Haplorrhini</taxon>
        <taxon>Platyrrhini</taxon>
        <taxon>Cebidae</taxon>
        <taxon>Callitrichinae</taxon>
        <taxon>Saguinus</taxon>
    </lineage>
</organism>
<name>A0ABQ9VR84_SAGOE</name>
<feature type="region of interest" description="Disordered" evidence="1">
    <location>
        <begin position="1"/>
        <end position="211"/>
    </location>
</feature>
<dbReference type="Proteomes" id="UP001266305">
    <property type="component" value="Unassembled WGS sequence"/>
</dbReference>
<dbReference type="EMBL" id="JASSZA010000005">
    <property type="protein sequence ID" value="KAK2111098.1"/>
    <property type="molecule type" value="Genomic_DNA"/>
</dbReference>
<accession>A0ABQ9VR84</accession>
<protein>
    <submittedName>
        <fullName evidence="2">Uncharacterized protein</fullName>
    </submittedName>
</protein>
<comment type="caution">
    <text evidence="2">The sequence shown here is derived from an EMBL/GenBank/DDBJ whole genome shotgun (WGS) entry which is preliminary data.</text>
</comment>
<evidence type="ECO:0000256" key="1">
    <source>
        <dbReference type="SAM" id="MobiDB-lite"/>
    </source>
</evidence>
<reference evidence="2 3" key="1">
    <citation type="submission" date="2023-05" db="EMBL/GenBank/DDBJ databases">
        <title>B98-5 Cell Line De Novo Hybrid Assembly: An Optical Mapping Approach.</title>
        <authorList>
            <person name="Kananen K."/>
            <person name="Auerbach J.A."/>
            <person name="Kautto E."/>
            <person name="Blachly J.S."/>
        </authorList>
    </citation>
    <scope>NUCLEOTIDE SEQUENCE [LARGE SCALE GENOMIC DNA]</scope>
    <source>
        <strain evidence="2">B95-8</strain>
        <tissue evidence="2">Cell line</tissue>
    </source>
</reference>
<gene>
    <name evidence="2" type="ORF">P7K49_010844</name>
</gene>
<evidence type="ECO:0000313" key="2">
    <source>
        <dbReference type="EMBL" id="KAK2111098.1"/>
    </source>
</evidence>
<sequence>PRIRPEKAKVSSSPAVKNPLGPLSRQPGLQEGEAGSLQDSRAERSTPLQKAGGFVQEGVDRTKRGERKEESTTDQLIGSTWKAKAAQDQISSTESKLSGGTARPASAGAGRARAARLPGRDSPRRRNTIGLSAAPPPNQHEDRSSRHRPLRARATLPGPTQQVRPEGGVGHVVTAQDPEGRGREGSPSPSRRPCPLTGKLHHLSQDQRPPG</sequence>
<evidence type="ECO:0000313" key="3">
    <source>
        <dbReference type="Proteomes" id="UP001266305"/>
    </source>
</evidence>
<feature type="compositionally biased region" description="Low complexity" evidence="1">
    <location>
        <begin position="98"/>
        <end position="117"/>
    </location>
</feature>
<feature type="compositionally biased region" description="Basic and acidic residues" evidence="1">
    <location>
        <begin position="58"/>
        <end position="71"/>
    </location>
</feature>
<keyword evidence="3" id="KW-1185">Reference proteome</keyword>
<proteinExistence type="predicted"/>